<dbReference type="PANTHER" id="PTHR31038">
    <property type="entry name" value="EXPRESSED PROTEIN-RELATED"/>
    <property type="match status" value="1"/>
</dbReference>
<sequence>MATRLTVASGRAVPGDAQQLPCCVRSRAHTSSSGLSLNLNSKRGARLNVWRSHRPCYMPLTVAASSSGGVSHPGEESNDLFDPAMRLPTHGMAKGLGSSGGATLERSKLDMSREVKEVSPKLDDSGGGGGIGGKIYNGGGGDGGDGDDDDYFDDFGEEDGDGDGNNFFRVALPELYDQVTLNAVLGEWFRTVTDLPLILRQAVSMGLFSSAQLVRFLSMDVRPNVARAVTRNTSPGFAREFVGRLMADPAFAQKLAIEQAITAGGSVFWEWRHRGENFTKELDFVIANTLTLCAANAALVWSVAPNRSYGAPQKLPWQSLLSGLPNNVFDASGPLRTYTTASRAAGFFAKAAELSAIGVVAGAAQAGLAKLLVAIRQTQDKRFEPSVPIPSVSHSALGLGAFMGLSSNFRYQLVGGVDRYLFDHSAFLWSYLCVSAAVRSASQYIGNPTRLVWQGLPTEVQRKPQRKVRRVRRESSDGSAGAPLPLRSGGFEMSASASGISTAVAS</sequence>
<dbReference type="Pfam" id="PF11891">
    <property type="entry name" value="RETICULATA-like"/>
    <property type="match status" value="1"/>
</dbReference>
<dbReference type="InterPro" id="IPR021825">
    <property type="entry name" value="RETICULATA-related"/>
</dbReference>
<dbReference type="PANTHER" id="PTHR31038:SF2">
    <property type="entry name" value="PROTEIN RETICULATA-RELATED 1, CHLOROPLASTIC"/>
    <property type="match status" value="1"/>
</dbReference>
<keyword evidence="7" id="KW-0809">Transit peptide</keyword>
<reference evidence="11" key="1">
    <citation type="submission" date="2014-05" db="EMBL/GenBank/DDBJ databases">
        <title>The transcriptome of the halophilic microalga Tetraselmis sp. GSL018 isolated from the Great Salt Lake, Utah.</title>
        <authorList>
            <person name="Jinkerson R.E."/>
            <person name="D'Adamo S."/>
            <person name="Posewitz M.C."/>
        </authorList>
    </citation>
    <scope>NUCLEOTIDE SEQUENCE</scope>
    <source>
        <strain evidence="11">GSL018</strain>
    </source>
</reference>
<evidence type="ECO:0000256" key="9">
    <source>
        <dbReference type="ARBA" id="ARBA00023136"/>
    </source>
</evidence>
<feature type="compositionally biased region" description="Basic residues" evidence="10">
    <location>
        <begin position="463"/>
        <end position="472"/>
    </location>
</feature>
<evidence type="ECO:0000256" key="5">
    <source>
        <dbReference type="ARBA" id="ARBA00022640"/>
    </source>
</evidence>
<evidence type="ECO:0000256" key="1">
    <source>
        <dbReference type="ARBA" id="ARBA00004141"/>
    </source>
</evidence>
<protein>
    <submittedName>
        <fullName evidence="11">Uncharacterized protein</fullName>
    </submittedName>
</protein>
<proteinExistence type="inferred from homology"/>
<dbReference type="GO" id="GO:0009706">
    <property type="term" value="C:chloroplast inner membrane"/>
    <property type="evidence" value="ECO:0007669"/>
    <property type="project" value="TreeGrafter"/>
</dbReference>
<dbReference type="GO" id="GO:0099402">
    <property type="term" value="P:plant organ development"/>
    <property type="evidence" value="ECO:0007669"/>
    <property type="project" value="TreeGrafter"/>
</dbReference>
<accession>A0A061RE36</accession>
<feature type="region of interest" description="Disordered" evidence="10">
    <location>
        <begin position="463"/>
        <end position="506"/>
    </location>
</feature>
<comment type="similarity">
    <text evidence="3">Belongs to the RETICULATA family.</text>
</comment>
<organism evidence="11">
    <name type="scientific">Tetraselmis sp. GSL018</name>
    <dbReference type="NCBI Taxonomy" id="582737"/>
    <lineage>
        <taxon>Eukaryota</taxon>
        <taxon>Viridiplantae</taxon>
        <taxon>Chlorophyta</taxon>
        <taxon>core chlorophytes</taxon>
        <taxon>Chlorodendrophyceae</taxon>
        <taxon>Chlorodendrales</taxon>
        <taxon>Chlorodendraceae</taxon>
        <taxon>Tetraselmis</taxon>
    </lineage>
</organism>
<evidence type="ECO:0000256" key="2">
    <source>
        <dbReference type="ARBA" id="ARBA00004229"/>
    </source>
</evidence>
<keyword evidence="6" id="KW-0812">Transmembrane</keyword>
<comment type="subcellular location">
    <subcellularLocation>
        <location evidence="1">Membrane</location>
        <topology evidence="1">Multi-pass membrane protein</topology>
    </subcellularLocation>
    <subcellularLocation>
        <location evidence="2">Plastid</location>
        <location evidence="2">Chloroplast</location>
    </subcellularLocation>
</comment>
<keyword evidence="5" id="KW-0934">Plastid</keyword>
<feature type="region of interest" description="Disordered" evidence="10">
    <location>
        <begin position="118"/>
        <end position="151"/>
    </location>
</feature>
<evidence type="ECO:0000256" key="7">
    <source>
        <dbReference type="ARBA" id="ARBA00022946"/>
    </source>
</evidence>
<dbReference type="EMBL" id="GBEZ01017585">
    <property type="protein sequence ID" value="JAC68761.1"/>
    <property type="molecule type" value="Transcribed_RNA"/>
</dbReference>
<evidence type="ECO:0000256" key="3">
    <source>
        <dbReference type="ARBA" id="ARBA00010793"/>
    </source>
</evidence>
<evidence type="ECO:0000256" key="4">
    <source>
        <dbReference type="ARBA" id="ARBA00022528"/>
    </source>
</evidence>
<keyword evidence="9" id="KW-0472">Membrane</keyword>
<feature type="compositionally biased region" description="Gly residues" evidence="10">
    <location>
        <begin position="125"/>
        <end position="143"/>
    </location>
</feature>
<dbReference type="AlphaFoldDB" id="A0A061RE36"/>
<gene>
    <name evidence="11" type="ORF">TSPGSL018_7982</name>
</gene>
<keyword evidence="8" id="KW-1133">Transmembrane helix</keyword>
<evidence type="ECO:0000256" key="10">
    <source>
        <dbReference type="SAM" id="MobiDB-lite"/>
    </source>
</evidence>
<evidence type="ECO:0000256" key="8">
    <source>
        <dbReference type="ARBA" id="ARBA00022989"/>
    </source>
</evidence>
<evidence type="ECO:0000313" key="11">
    <source>
        <dbReference type="EMBL" id="JAC68761.1"/>
    </source>
</evidence>
<feature type="compositionally biased region" description="Polar residues" evidence="10">
    <location>
        <begin position="495"/>
        <end position="506"/>
    </location>
</feature>
<evidence type="ECO:0000256" key="6">
    <source>
        <dbReference type="ARBA" id="ARBA00022692"/>
    </source>
</evidence>
<keyword evidence="4" id="KW-0150">Chloroplast</keyword>
<name>A0A061RE36_9CHLO</name>